<dbReference type="RefSeq" id="WP_141368301.1">
    <property type="nucleotide sequence ID" value="NZ_BJLQ01000001.1"/>
</dbReference>
<feature type="transmembrane region" description="Helical" evidence="1">
    <location>
        <begin position="105"/>
        <end position="125"/>
    </location>
</feature>
<evidence type="ECO:0008006" key="4">
    <source>
        <dbReference type="Google" id="ProtNLM"/>
    </source>
</evidence>
<feature type="transmembrane region" description="Helical" evidence="1">
    <location>
        <begin position="64"/>
        <end position="85"/>
    </location>
</feature>
<dbReference type="EMBL" id="BJLQ01000001">
    <property type="protein sequence ID" value="GEA82810.1"/>
    <property type="molecule type" value="Genomic_DNA"/>
</dbReference>
<name>A0A4Y3KIL9_9CELL</name>
<evidence type="ECO:0000256" key="1">
    <source>
        <dbReference type="SAM" id="Phobius"/>
    </source>
</evidence>
<dbReference type="AlphaFoldDB" id="A0A4Y3KIL9"/>
<dbReference type="InterPro" id="IPR046291">
    <property type="entry name" value="DUF6328"/>
</dbReference>
<keyword evidence="1" id="KW-0812">Transmembrane</keyword>
<organism evidence="2 3">
    <name type="scientific">Cellulomonas gelida</name>
    <dbReference type="NCBI Taxonomy" id="1712"/>
    <lineage>
        <taxon>Bacteria</taxon>
        <taxon>Bacillati</taxon>
        <taxon>Actinomycetota</taxon>
        <taxon>Actinomycetes</taxon>
        <taxon>Micrococcales</taxon>
        <taxon>Cellulomonadaceae</taxon>
        <taxon>Cellulomonas</taxon>
    </lineage>
</organism>
<keyword evidence="1" id="KW-0472">Membrane</keyword>
<accession>A0A4Y3KIL9</accession>
<reference evidence="2 3" key="1">
    <citation type="submission" date="2019-06" db="EMBL/GenBank/DDBJ databases">
        <title>Whole genome shotgun sequence of Cellulomonas gelida NBRC 3748.</title>
        <authorList>
            <person name="Hosoyama A."/>
            <person name="Uohara A."/>
            <person name="Ohji S."/>
            <person name="Ichikawa N."/>
        </authorList>
    </citation>
    <scope>NUCLEOTIDE SEQUENCE [LARGE SCALE GENOMIC DNA]</scope>
    <source>
        <strain evidence="2 3">NBRC 3748</strain>
    </source>
</reference>
<proteinExistence type="predicted"/>
<evidence type="ECO:0000313" key="2">
    <source>
        <dbReference type="EMBL" id="GEA82810.1"/>
    </source>
</evidence>
<keyword evidence="1" id="KW-1133">Transmembrane helix</keyword>
<keyword evidence="3" id="KW-1185">Reference proteome</keyword>
<feature type="transmembrane region" description="Helical" evidence="1">
    <location>
        <begin position="131"/>
        <end position="152"/>
    </location>
</feature>
<dbReference type="Pfam" id="PF19853">
    <property type="entry name" value="DUF6328"/>
    <property type="match status" value="1"/>
</dbReference>
<evidence type="ECO:0000313" key="3">
    <source>
        <dbReference type="Proteomes" id="UP000320461"/>
    </source>
</evidence>
<sequence length="173" mass="19403">MPDPHADPADDRRETYTERMDRNWDELLQELRVTQTGAQILTGFLLTIPFQQRFRDLDAYQQDLYLVLVALAILATTLIVAPVALHRVLFRKRMKHELVEAGNALARWGLMVLGLTIVGSASFVFDVVLDRTAGLVVGGIALVVLAGFWWGLPLALERRDHVAAQESDARDRA</sequence>
<dbReference type="Proteomes" id="UP000320461">
    <property type="component" value="Unassembled WGS sequence"/>
</dbReference>
<protein>
    <recommendedName>
        <fullName evidence="4">Sodium:proton antiporter</fullName>
    </recommendedName>
</protein>
<comment type="caution">
    <text evidence="2">The sequence shown here is derived from an EMBL/GenBank/DDBJ whole genome shotgun (WGS) entry which is preliminary data.</text>
</comment>
<gene>
    <name evidence="2" type="ORF">CGE01nite_00610</name>
</gene>
<dbReference type="OrthoDB" id="3625784at2"/>